<organism evidence="2 3">
    <name type="scientific">Actinomycetospora chibensis</name>
    <dbReference type="NCBI Taxonomy" id="663606"/>
    <lineage>
        <taxon>Bacteria</taxon>
        <taxon>Bacillati</taxon>
        <taxon>Actinomycetota</taxon>
        <taxon>Actinomycetes</taxon>
        <taxon>Pseudonocardiales</taxon>
        <taxon>Pseudonocardiaceae</taxon>
        <taxon>Actinomycetospora</taxon>
    </lineage>
</organism>
<dbReference type="InterPro" id="IPR000462">
    <property type="entry name" value="CDP-OH_P_trans"/>
</dbReference>
<feature type="transmembrane region" description="Helical" evidence="1">
    <location>
        <begin position="171"/>
        <end position="191"/>
    </location>
</feature>
<dbReference type="EC" id="2.7.8.-" evidence="2"/>
<keyword evidence="1" id="KW-0472">Membrane</keyword>
<keyword evidence="3" id="KW-1185">Reference proteome</keyword>
<evidence type="ECO:0000313" key="3">
    <source>
        <dbReference type="Proteomes" id="UP001595909"/>
    </source>
</evidence>
<dbReference type="InterPro" id="IPR043130">
    <property type="entry name" value="CDP-OH_PTrfase_TM_dom"/>
</dbReference>
<comment type="caution">
    <text evidence="2">The sequence shown here is derived from an EMBL/GenBank/DDBJ whole genome shotgun (WGS) entry which is preliminary data.</text>
</comment>
<protein>
    <submittedName>
        <fullName evidence="2">CDP-alcohol phosphatidyltransferase family protein</fullName>
        <ecNumber evidence="2">2.7.8.-</ecNumber>
    </submittedName>
</protein>
<keyword evidence="1" id="KW-1133">Transmembrane helix</keyword>
<dbReference type="Proteomes" id="UP001595909">
    <property type="component" value="Unassembled WGS sequence"/>
</dbReference>
<accession>A0ABV9RLZ8</accession>
<evidence type="ECO:0000256" key="1">
    <source>
        <dbReference type="SAM" id="Phobius"/>
    </source>
</evidence>
<feature type="transmembrane region" description="Helical" evidence="1">
    <location>
        <begin position="197"/>
        <end position="214"/>
    </location>
</feature>
<name>A0ABV9RLZ8_9PSEU</name>
<keyword evidence="1" id="KW-0812">Transmembrane</keyword>
<evidence type="ECO:0000313" key="2">
    <source>
        <dbReference type="EMBL" id="MFC4834720.1"/>
    </source>
</evidence>
<dbReference type="RefSeq" id="WP_274191260.1">
    <property type="nucleotide sequence ID" value="NZ_BAABHN010000041.1"/>
</dbReference>
<dbReference type="Pfam" id="PF01066">
    <property type="entry name" value="CDP-OH_P_transf"/>
    <property type="match status" value="1"/>
</dbReference>
<dbReference type="Gene3D" id="1.20.120.1760">
    <property type="match status" value="1"/>
</dbReference>
<reference evidence="3" key="1">
    <citation type="journal article" date="2019" name="Int. J. Syst. Evol. Microbiol.">
        <title>The Global Catalogue of Microorganisms (GCM) 10K type strain sequencing project: providing services to taxonomists for standard genome sequencing and annotation.</title>
        <authorList>
            <consortium name="The Broad Institute Genomics Platform"/>
            <consortium name="The Broad Institute Genome Sequencing Center for Infectious Disease"/>
            <person name="Wu L."/>
            <person name="Ma J."/>
        </authorList>
    </citation>
    <scope>NUCLEOTIDE SEQUENCE [LARGE SCALE GENOMIC DNA]</scope>
    <source>
        <strain evidence="3">CCUG 50347</strain>
    </source>
</reference>
<proteinExistence type="predicted"/>
<sequence>MDVDDLEAYVDRWSRAHGGYDVRSSRPTMAWLRLAHGLGAPLARRGVPATWVTATGGVGAVAVGGVAALGGRWALLAAALVVVVAVLDGIDGAVAELTGTSSAWGQVLDQLVDRIGDVAMIVGLWVLGAPGPLCAAAAVLTLLDESIRSSAGAAGMVEIGVVSLPERPARLLVGGLSLAAAGIVPPAAALIVTIGAALWTAMTLAATVQLVVNVRRRLHGQPRKMLDADPGA</sequence>
<feature type="transmembrane region" description="Helical" evidence="1">
    <location>
        <begin position="49"/>
        <end position="69"/>
    </location>
</feature>
<keyword evidence="2" id="KW-0808">Transferase</keyword>
<gene>
    <name evidence="2" type="ORF">ACFPEL_20065</name>
</gene>
<dbReference type="GO" id="GO:0016740">
    <property type="term" value="F:transferase activity"/>
    <property type="evidence" value="ECO:0007669"/>
    <property type="project" value="UniProtKB-KW"/>
</dbReference>
<dbReference type="EMBL" id="JBHSIM010000041">
    <property type="protein sequence ID" value="MFC4834720.1"/>
    <property type="molecule type" value="Genomic_DNA"/>
</dbReference>
<feature type="transmembrane region" description="Helical" evidence="1">
    <location>
        <begin position="118"/>
        <end position="143"/>
    </location>
</feature>
<feature type="transmembrane region" description="Helical" evidence="1">
    <location>
        <begin position="76"/>
        <end position="98"/>
    </location>
</feature>